<evidence type="ECO:0000256" key="3">
    <source>
        <dbReference type="ARBA" id="ARBA00022840"/>
    </source>
</evidence>
<dbReference type="InterPro" id="IPR003142">
    <property type="entry name" value="BPL_C"/>
</dbReference>
<dbReference type="Pfam" id="PF03099">
    <property type="entry name" value="BPL_LplA_LipB"/>
    <property type="match status" value="1"/>
</dbReference>
<protein>
    <recommendedName>
        <fullName evidence="5">biotin--[biotin carboxyl-carrier protein] ligase</fullName>
        <ecNumber evidence="5">6.3.4.15</ecNumber>
    </recommendedName>
</protein>
<dbReference type="Gene3D" id="3.30.930.10">
    <property type="entry name" value="Bira Bifunctional Protein, Domain 2"/>
    <property type="match status" value="1"/>
</dbReference>
<dbReference type="PROSITE" id="PS51733">
    <property type="entry name" value="BPL_LPL_CATALYTIC"/>
    <property type="match status" value="1"/>
</dbReference>
<dbReference type="InterPro" id="IPR004143">
    <property type="entry name" value="BPL_LPL_catalytic"/>
</dbReference>
<keyword evidence="1 7" id="KW-0436">Ligase</keyword>
<dbReference type="InterPro" id="IPR004408">
    <property type="entry name" value="Biotin_CoA_COase_ligase"/>
</dbReference>
<organism evidence="7 8">
    <name type="scientific">Lapillicoccus jejuensis</name>
    <dbReference type="NCBI Taxonomy" id="402171"/>
    <lineage>
        <taxon>Bacteria</taxon>
        <taxon>Bacillati</taxon>
        <taxon>Actinomycetota</taxon>
        <taxon>Actinomycetes</taxon>
        <taxon>Micrococcales</taxon>
        <taxon>Intrasporangiaceae</taxon>
        <taxon>Lapillicoccus</taxon>
    </lineage>
</organism>
<sequence length="282" mass="28551">MTLALGLVADLVDVDALRASFVTHPPTTAGGSVRWVDVEHHASLPSTNRRALELARPGLVVLADHQSAGRGRLDRGWESPVGASLLLSATVPVPATGTGWLPLLAGLAVARAVREVAGVRAVLKWPNDVLLPADEDRKVCGVLCELGSAPGRAPVVVVGIGVNLTQGSDALPVPTATSLALAGAGSVDPTALAGAVLRHLAVAVDALVAGGDAAAAARASYRGACDTLGREVRLQRTGAPDVVGTAVDLDDDGRLVLETAAGERGAWAAGDVVHARREPVGP</sequence>
<evidence type="ECO:0000256" key="4">
    <source>
        <dbReference type="ARBA" id="ARBA00023267"/>
    </source>
</evidence>
<reference evidence="7 8" key="1">
    <citation type="submission" date="2019-06" db="EMBL/GenBank/DDBJ databases">
        <title>Sequencing the genomes of 1000 actinobacteria strains.</title>
        <authorList>
            <person name="Klenk H.-P."/>
        </authorList>
    </citation>
    <scope>NUCLEOTIDE SEQUENCE [LARGE SCALE GENOMIC DNA]</scope>
    <source>
        <strain evidence="7 8">DSM 18607</strain>
    </source>
</reference>
<dbReference type="SUPFAM" id="SSF55681">
    <property type="entry name" value="Class II aaRS and biotin synthetases"/>
    <property type="match status" value="1"/>
</dbReference>
<dbReference type="NCBIfam" id="TIGR00121">
    <property type="entry name" value="birA_ligase"/>
    <property type="match status" value="1"/>
</dbReference>
<keyword evidence="4" id="KW-0092">Biotin</keyword>
<dbReference type="PANTHER" id="PTHR12835">
    <property type="entry name" value="BIOTIN PROTEIN LIGASE"/>
    <property type="match status" value="1"/>
</dbReference>
<keyword evidence="2" id="KW-0547">Nucleotide-binding</keyword>
<keyword evidence="3" id="KW-0067">ATP-binding</keyword>
<dbReference type="InterPro" id="IPR045864">
    <property type="entry name" value="aa-tRNA-synth_II/BPL/LPL"/>
</dbReference>
<feature type="domain" description="BPL/LPL catalytic" evidence="6">
    <location>
        <begin position="13"/>
        <end position="208"/>
    </location>
</feature>
<dbReference type="Gene3D" id="2.30.30.100">
    <property type="match status" value="1"/>
</dbReference>
<evidence type="ECO:0000256" key="5">
    <source>
        <dbReference type="ARBA" id="ARBA00024227"/>
    </source>
</evidence>
<dbReference type="CDD" id="cd16442">
    <property type="entry name" value="BPL"/>
    <property type="match status" value="1"/>
</dbReference>
<dbReference type="GO" id="GO:0005524">
    <property type="term" value="F:ATP binding"/>
    <property type="evidence" value="ECO:0007669"/>
    <property type="project" value="UniProtKB-KW"/>
</dbReference>
<dbReference type="Pfam" id="PF02237">
    <property type="entry name" value="BPL_C"/>
    <property type="match status" value="1"/>
</dbReference>
<dbReference type="PANTHER" id="PTHR12835:SF5">
    <property type="entry name" value="BIOTIN--PROTEIN LIGASE"/>
    <property type="match status" value="1"/>
</dbReference>
<dbReference type="EC" id="6.3.4.15" evidence="5"/>
<accession>A0A542E2C9</accession>
<dbReference type="EMBL" id="VFMN01000001">
    <property type="protein sequence ID" value="TQJ09475.1"/>
    <property type="molecule type" value="Genomic_DNA"/>
</dbReference>
<name>A0A542E2C9_9MICO</name>
<proteinExistence type="predicted"/>
<evidence type="ECO:0000313" key="7">
    <source>
        <dbReference type="EMBL" id="TQJ09475.1"/>
    </source>
</evidence>
<dbReference type="GO" id="GO:0005737">
    <property type="term" value="C:cytoplasm"/>
    <property type="evidence" value="ECO:0007669"/>
    <property type="project" value="TreeGrafter"/>
</dbReference>
<keyword evidence="8" id="KW-1185">Reference proteome</keyword>
<evidence type="ECO:0000313" key="8">
    <source>
        <dbReference type="Proteomes" id="UP000317893"/>
    </source>
</evidence>
<evidence type="ECO:0000259" key="6">
    <source>
        <dbReference type="PROSITE" id="PS51733"/>
    </source>
</evidence>
<evidence type="ECO:0000256" key="1">
    <source>
        <dbReference type="ARBA" id="ARBA00022598"/>
    </source>
</evidence>
<dbReference type="AlphaFoldDB" id="A0A542E2C9"/>
<comment type="caution">
    <text evidence="7">The sequence shown here is derived from an EMBL/GenBank/DDBJ whole genome shotgun (WGS) entry which is preliminary data.</text>
</comment>
<dbReference type="InterPro" id="IPR008988">
    <property type="entry name" value="Transcriptional_repressor_C"/>
</dbReference>
<dbReference type="SUPFAM" id="SSF50037">
    <property type="entry name" value="C-terminal domain of transcriptional repressors"/>
    <property type="match status" value="1"/>
</dbReference>
<gene>
    <name evidence="7" type="ORF">FB458_2587</name>
</gene>
<dbReference type="Proteomes" id="UP000317893">
    <property type="component" value="Unassembled WGS sequence"/>
</dbReference>
<evidence type="ECO:0000256" key="2">
    <source>
        <dbReference type="ARBA" id="ARBA00022741"/>
    </source>
</evidence>
<dbReference type="GO" id="GO:0004077">
    <property type="term" value="F:biotin--[biotin carboxyl-carrier protein] ligase activity"/>
    <property type="evidence" value="ECO:0007669"/>
    <property type="project" value="UniProtKB-EC"/>
</dbReference>